<accession>A0AAV4ZY42</accession>
<dbReference type="PANTHER" id="PTHR10334">
    <property type="entry name" value="CYSTEINE-RICH SECRETORY PROTEIN-RELATED"/>
    <property type="match status" value="1"/>
</dbReference>
<dbReference type="AlphaFoldDB" id="A0AAV4ZY42"/>
<organism evidence="3 4">
    <name type="scientific">Clathrus columnatus</name>
    <dbReference type="NCBI Taxonomy" id="1419009"/>
    <lineage>
        <taxon>Eukaryota</taxon>
        <taxon>Fungi</taxon>
        <taxon>Dikarya</taxon>
        <taxon>Basidiomycota</taxon>
        <taxon>Agaricomycotina</taxon>
        <taxon>Agaricomycetes</taxon>
        <taxon>Phallomycetidae</taxon>
        <taxon>Phallales</taxon>
        <taxon>Clathraceae</taxon>
        <taxon>Clathrus</taxon>
    </lineage>
</organism>
<feature type="domain" description="SCP" evidence="2">
    <location>
        <begin position="73"/>
        <end position="201"/>
    </location>
</feature>
<dbReference type="Proteomes" id="UP001050691">
    <property type="component" value="Unassembled WGS sequence"/>
</dbReference>
<dbReference type="InterPro" id="IPR035940">
    <property type="entry name" value="CAP_sf"/>
</dbReference>
<dbReference type="SUPFAM" id="SSF55797">
    <property type="entry name" value="PR-1-like"/>
    <property type="match status" value="1"/>
</dbReference>
<dbReference type="PRINTS" id="PR00837">
    <property type="entry name" value="V5TPXLIKE"/>
</dbReference>
<evidence type="ECO:0000313" key="4">
    <source>
        <dbReference type="Proteomes" id="UP001050691"/>
    </source>
</evidence>
<keyword evidence="4" id="KW-1185">Reference proteome</keyword>
<dbReference type="EMBL" id="BPWL01000002">
    <property type="protein sequence ID" value="GJJ07171.1"/>
    <property type="molecule type" value="Genomic_DNA"/>
</dbReference>
<gene>
    <name evidence="3" type="ORF">Clacol_001371</name>
</gene>
<evidence type="ECO:0000259" key="2">
    <source>
        <dbReference type="SMART" id="SM00198"/>
    </source>
</evidence>
<dbReference type="InterPro" id="IPR014044">
    <property type="entry name" value="CAP_dom"/>
</dbReference>
<proteinExistence type="predicted"/>
<dbReference type="Pfam" id="PF00188">
    <property type="entry name" value="CAP"/>
    <property type="match status" value="1"/>
</dbReference>
<keyword evidence="1" id="KW-0732">Signal</keyword>
<comment type="caution">
    <text evidence="3">The sequence shown here is derived from an EMBL/GenBank/DDBJ whole genome shotgun (WGS) entry which is preliminary data.</text>
</comment>
<dbReference type="SMART" id="SM00198">
    <property type="entry name" value="SCP"/>
    <property type="match status" value="1"/>
</dbReference>
<feature type="chain" id="PRO_5043853820" description="SCP domain-containing protein" evidence="1">
    <location>
        <begin position="21"/>
        <end position="208"/>
    </location>
</feature>
<feature type="signal peptide" evidence="1">
    <location>
        <begin position="1"/>
        <end position="20"/>
    </location>
</feature>
<name>A0AAV4ZY42_9AGAM</name>
<reference evidence="3" key="1">
    <citation type="submission" date="2021-10" db="EMBL/GenBank/DDBJ databases">
        <title>De novo Genome Assembly of Clathrus columnatus (Basidiomycota, Fungi) Using Illumina and Nanopore Sequence Data.</title>
        <authorList>
            <person name="Ogiso-Tanaka E."/>
            <person name="Itagaki H."/>
            <person name="Hosoya T."/>
            <person name="Hosaka K."/>
        </authorList>
    </citation>
    <scope>NUCLEOTIDE SEQUENCE</scope>
    <source>
        <strain evidence="3">MO-923</strain>
    </source>
</reference>
<sequence>MQLFTTPIVTLFLLSLQVMAKHTRMIRRRPGNHHPGSGLGGGIIFPFPPESDSTSSRPTVVASSSASTTTSTSLSLDYLTLHNSFRKQYSANPLVWSADLASAAQQWASNCHWGHSTMSYGENIAAGTGGNFTARDAFNMWTSEAPQYNATDPLPSHFTQVVWKATTHVGCAMTNCTGLLGGSEVAQYFVCEYEPAGNVIGNFTHNVQ</sequence>
<dbReference type="Gene3D" id="3.40.33.10">
    <property type="entry name" value="CAP"/>
    <property type="match status" value="1"/>
</dbReference>
<protein>
    <recommendedName>
        <fullName evidence="2">SCP domain-containing protein</fullName>
    </recommendedName>
</protein>
<dbReference type="InterPro" id="IPR001283">
    <property type="entry name" value="CRISP-related"/>
</dbReference>
<evidence type="ECO:0000313" key="3">
    <source>
        <dbReference type="EMBL" id="GJJ07171.1"/>
    </source>
</evidence>
<evidence type="ECO:0000256" key="1">
    <source>
        <dbReference type="SAM" id="SignalP"/>
    </source>
</evidence>